<dbReference type="EMBL" id="JACAZF010000002">
    <property type="protein sequence ID" value="KAF7311851.1"/>
    <property type="molecule type" value="Genomic_DNA"/>
</dbReference>
<proteinExistence type="predicted"/>
<comment type="caution">
    <text evidence="2">The sequence shown here is derived from an EMBL/GenBank/DDBJ whole genome shotgun (WGS) entry which is preliminary data.</text>
</comment>
<dbReference type="GeneID" id="59341380"/>
<accession>A0A8H6WCW4</accession>
<feature type="region of interest" description="Disordered" evidence="1">
    <location>
        <begin position="149"/>
        <end position="169"/>
    </location>
</feature>
<sequence>MDRRLPPELEREVFETAALLHRGTIPHMLRVARRVLVWIEPYLYHDLELGMVVSKDANRLLQVILAKDDAFPAHAVRSVVLGAYFADQLPALPAAVRSALTRMTGVVRLAIAGIWGDHSAEIFSLVADMPLQRLACYMEDLLGPAALMHTAPRHTRRPPHLSPPDPLPRLRRRRGLRALWHRPRGPHTAPGANPLDADLPPGSRGG</sequence>
<name>A0A8H6WCW4_9AGAR</name>
<evidence type="ECO:0000313" key="2">
    <source>
        <dbReference type="EMBL" id="KAF7311851.1"/>
    </source>
</evidence>
<evidence type="ECO:0000256" key="1">
    <source>
        <dbReference type="SAM" id="MobiDB-lite"/>
    </source>
</evidence>
<gene>
    <name evidence="2" type="ORF">MIND_00195800</name>
</gene>
<dbReference type="AlphaFoldDB" id="A0A8H6WCW4"/>
<protein>
    <submittedName>
        <fullName evidence="2">Uncharacterized protein</fullName>
    </submittedName>
</protein>
<reference evidence="2" key="1">
    <citation type="submission" date="2020-05" db="EMBL/GenBank/DDBJ databases">
        <title>Mycena genomes resolve the evolution of fungal bioluminescence.</title>
        <authorList>
            <person name="Tsai I.J."/>
        </authorList>
    </citation>
    <scope>NUCLEOTIDE SEQUENCE</scope>
    <source>
        <strain evidence="2">171206Taipei</strain>
    </source>
</reference>
<dbReference type="OrthoDB" id="3145912at2759"/>
<feature type="region of interest" description="Disordered" evidence="1">
    <location>
        <begin position="181"/>
        <end position="206"/>
    </location>
</feature>
<organism evidence="2 3">
    <name type="scientific">Mycena indigotica</name>
    <dbReference type="NCBI Taxonomy" id="2126181"/>
    <lineage>
        <taxon>Eukaryota</taxon>
        <taxon>Fungi</taxon>
        <taxon>Dikarya</taxon>
        <taxon>Basidiomycota</taxon>
        <taxon>Agaricomycotina</taxon>
        <taxon>Agaricomycetes</taxon>
        <taxon>Agaricomycetidae</taxon>
        <taxon>Agaricales</taxon>
        <taxon>Marasmiineae</taxon>
        <taxon>Mycenaceae</taxon>
        <taxon>Mycena</taxon>
    </lineage>
</organism>
<evidence type="ECO:0000313" key="3">
    <source>
        <dbReference type="Proteomes" id="UP000636479"/>
    </source>
</evidence>
<dbReference type="RefSeq" id="XP_037223959.1">
    <property type="nucleotide sequence ID" value="XM_037358864.1"/>
</dbReference>
<keyword evidence="3" id="KW-1185">Reference proteome</keyword>
<dbReference type="Proteomes" id="UP000636479">
    <property type="component" value="Unassembled WGS sequence"/>
</dbReference>